<keyword evidence="4" id="KW-0472">Membrane</keyword>
<name>A0A6B2G661_MYXSQ</name>
<accession>A0A6B2G661</accession>
<dbReference type="InterPro" id="IPR032098">
    <property type="entry name" value="Acyltransf_C"/>
</dbReference>
<comment type="similarity">
    <text evidence="1">Belongs to the 1-acyl-sn-glycerol-3-phosphate acyltransferase family.</text>
</comment>
<evidence type="ECO:0000256" key="4">
    <source>
        <dbReference type="SAM" id="Phobius"/>
    </source>
</evidence>
<dbReference type="AlphaFoldDB" id="A0A6B2G661"/>
<sequence>MKNNFDEVLDLTVCYSGISELRDCIPKCSIFDAIWNDNIEVHIHVKRWKISELMLLDSDCSYLYDWYFEKDKRIHEFYTVNGNKFNDHKESIHISFFKYFITGFTIPFTALFILYIFGCKIIFTCIFLLSIICYCLQITELVF</sequence>
<organism evidence="6">
    <name type="scientific">Myxobolus squamalis</name>
    <name type="common">Myxosporean</name>
    <dbReference type="NCBI Taxonomy" id="59785"/>
    <lineage>
        <taxon>Eukaryota</taxon>
        <taxon>Metazoa</taxon>
        <taxon>Cnidaria</taxon>
        <taxon>Myxozoa</taxon>
        <taxon>Myxosporea</taxon>
        <taxon>Bivalvulida</taxon>
        <taxon>Platysporina</taxon>
        <taxon>Myxobolidae</taxon>
        <taxon>Myxobolus</taxon>
    </lineage>
</organism>
<dbReference type="PANTHER" id="PTHR10983">
    <property type="entry name" value="1-ACYLGLYCEROL-3-PHOSPHATE ACYLTRANSFERASE-RELATED"/>
    <property type="match status" value="1"/>
</dbReference>
<keyword evidence="4" id="KW-0812">Transmembrane</keyword>
<dbReference type="GO" id="GO:0036149">
    <property type="term" value="P:phosphatidylinositol acyl-chain remodeling"/>
    <property type="evidence" value="ECO:0007669"/>
    <property type="project" value="TreeGrafter"/>
</dbReference>
<evidence type="ECO:0000256" key="3">
    <source>
        <dbReference type="ARBA" id="ARBA00023315"/>
    </source>
</evidence>
<evidence type="ECO:0000313" key="6">
    <source>
        <dbReference type="EMBL" id="NDJ96761.1"/>
    </source>
</evidence>
<dbReference type="EMBL" id="GHBR01001576">
    <property type="protein sequence ID" value="NDJ96761.1"/>
    <property type="molecule type" value="Transcribed_RNA"/>
</dbReference>
<dbReference type="PANTHER" id="PTHR10983:SF16">
    <property type="entry name" value="LYSOCARDIOLIPIN ACYLTRANSFERASE 1"/>
    <property type="match status" value="1"/>
</dbReference>
<dbReference type="Pfam" id="PF16076">
    <property type="entry name" value="Acyltransf_C"/>
    <property type="match status" value="1"/>
</dbReference>
<keyword evidence="2 6" id="KW-0808">Transferase</keyword>
<evidence type="ECO:0000259" key="5">
    <source>
        <dbReference type="Pfam" id="PF16076"/>
    </source>
</evidence>
<keyword evidence="4" id="KW-1133">Transmembrane helix</keyword>
<evidence type="ECO:0000256" key="1">
    <source>
        <dbReference type="ARBA" id="ARBA00008655"/>
    </source>
</evidence>
<dbReference type="GO" id="GO:0016746">
    <property type="term" value="F:acyltransferase activity"/>
    <property type="evidence" value="ECO:0007669"/>
    <property type="project" value="UniProtKB-KW"/>
</dbReference>
<protein>
    <submittedName>
        <fullName evidence="6">Putative 1-acyl-sn-glycerol-3-phosphate acyltransferase 4 (Trinotate prediction)</fullName>
    </submittedName>
</protein>
<proteinExistence type="inferred from homology"/>
<feature type="transmembrane region" description="Helical" evidence="4">
    <location>
        <begin position="96"/>
        <end position="115"/>
    </location>
</feature>
<reference evidence="6" key="1">
    <citation type="submission" date="2018-11" db="EMBL/GenBank/DDBJ databases">
        <title>Myxobolus squamalis genome and transcriptome.</title>
        <authorList>
            <person name="Yahalomi D."/>
            <person name="Atkinson S.D."/>
            <person name="Neuhof M."/>
            <person name="Chang E.S."/>
            <person name="Philippe H."/>
            <person name="Cartwright P."/>
            <person name="Bartholomew J.L."/>
            <person name="Huchon D."/>
        </authorList>
    </citation>
    <scope>NUCLEOTIDE SEQUENCE</scope>
    <source>
        <strain evidence="6">71B08</strain>
        <tissue evidence="6">Whole</tissue>
    </source>
</reference>
<evidence type="ECO:0000256" key="2">
    <source>
        <dbReference type="ARBA" id="ARBA00022679"/>
    </source>
</evidence>
<keyword evidence="3 6" id="KW-0012">Acyltransferase</keyword>
<dbReference type="GO" id="GO:0005783">
    <property type="term" value="C:endoplasmic reticulum"/>
    <property type="evidence" value="ECO:0007669"/>
    <property type="project" value="TreeGrafter"/>
</dbReference>
<feature type="transmembrane region" description="Helical" evidence="4">
    <location>
        <begin position="121"/>
        <end position="142"/>
    </location>
</feature>
<feature type="domain" description="Acyltransferase C-terminal" evidence="5">
    <location>
        <begin position="39"/>
        <end position="93"/>
    </location>
</feature>